<evidence type="ECO:0000313" key="4">
    <source>
        <dbReference type="Proteomes" id="UP000620124"/>
    </source>
</evidence>
<feature type="region of interest" description="Disordered" evidence="1">
    <location>
        <begin position="302"/>
        <end position="327"/>
    </location>
</feature>
<dbReference type="EMBL" id="JACAZI010000010">
    <property type="protein sequence ID" value="KAF7350362.1"/>
    <property type="molecule type" value="Genomic_DNA"/>
</dbReference>
<comment type="caution">
    <text evidence="3">The sequence shown here is derived from an EMBL/GenBank/DDBJ whole genome shotgun (WGS) entry which is preliminary data.</text>
</comment>
<keyword evidence="4" id="KW-1185">Reference proteome</keyword>
<sequence length="365" mass="41410">MSFSMVSFGDLVTAAELAMKIVQVLYYSPKASEDYQGAMAELVSLHHELILINDAIRLDTSSGPGELIRYSVAMEVTRCRDEMQRFLDKTKDVAATGMVGILNKVWWAASEQKELRALRESVARRRAALSVLIGSSNLIISTATRDEVRACRETMQELTTTLKPVPHHVVEDMVFVVDPLGDVIRISMIYGLKYEDLHRIIQAYYPKDRAGSRHISEGSYHLLPSTDGTVWQPSQSGMGPKLEPGMTLEMSMLLRARANFLEQRRTCPRCKQSKSEPISQTGSGWRKCLRCSKFFQVVPDDSPGRCYKSPNHPTSKEGPKQNPDDDGVEHFRRIEFFCEEKPPMLILSRKRRSLENLNNNQQLRE</sequence>
<organism evidence="3 4">
    <name type="scientific">Mycena venus</name>
    <dbReference type="NCBI Taxonomy" id="2733690"/>
    <lineage>
        <taxon>Eukaryota</taxon>
        <taxon>Fungi</taxon>
        <taxon>Dikarya</taxon>
        <taxon>Basidiomycota</taxon>
        <taxon>Agaricomycotina</taxon>
        <taxon>Agaricomycetes</taxon>
        <taxon>Agaricomycetidae</taxon>
        <taxon>Agaricales</taxon>
        <taxon>Marasmiineae</taxon>
        <taxon>Mycenaceae</taxon>
        <taxon>Mycena</taxon>
    </lineage>
</organism>
<evidence type="ECO:0000313" key="3">
    <source>
        <dbReference type="EMBL" id="KAF7350362.1"/>
    </source>
</evidence>
<evidence type="ECO:0000256" key="1">
    <source>
        <dbReference type="SAM" id="MobiDB-lite"/>
    </source>
</evidence>
<dbReference type="InterPro" id="IPR054464">
    <property type="entry name" value="ULD_fung"/>
</dbReference>
<gene>
    <name evidence="3" type="ORF">MVEN_01340900</name>
</gene>
<dbReference type="PANTHER" id="PTHR38886">
    <property type="entry name" value="SESA DOMAIN-CONTAINING PROTEIN"/>
    <property type="match status" value="1"/>
</dbReference>
<dbReference type="AlphaFoldDB" id="A0A8H6Y202"/>
<dbReference type="Pfam" id="PF22893">
    <property type="entry name" value="ULD_2"/>
    <property type="match status" value="1"/>
</dbReference>
<reference evidence="3" key="1">
    <citation type="submission" date="2020-05" db="EMBL/GenBank/DDBJ databases">
        <title>Mycena genomes resolve the evolution of fungal bioluminescence.</title>
        <authorList>
            <person name="Tsai I.J."/>
        </authorList>
    </citation>
    <scope>NUCLEOTIDE SEQUENCE</scope>
    <source>
        <strain evidence="3">CCC161011</strain>
    </source>
</reference>
<dbReference type="Proteomes" id="UP000620124">
    <property type="component" value="Unassembled WGS sequence"/>
</dbReference>
<feature type="domain" description="Ubiquitin-like" evidence="2">
    <location>
        <begin position="171"/>
        <end position="255"/>
    </location>
</feature>
<name>A0A8H6Y202_9AGAR</name>
<proteinExistence type="predicted"/>
<evidence type="ECO:0000259" key="2">
    <source>
        <dbReference type="Pfam" id="PF22893"/>
    </source>
</evidence>
<accession>A0A8H6Y202</accession>
<protein>
    <recommendedName>
        <fullName evidence="2">Ubiquitin-like domain-containing protein</fullName>
    </recommendedName>
</protein>
<dbReference type="OrthoDB" id="3271094at2759"/>
<dbReference type="PANTHER" id="PTHR38886:SF1">
    <property type="entry name" value="NACHT-NTPASE AND P-LOOP NTPASES N-TERMINAL DOMAIN-CONTAINING PROTEIN"/>
    <property type="match status" value="1"/>
</dbReference>
<feature type="compositionally biased region" description="Basic and acidic residues" evidence="1">
    <location>
        <begin position="314"/>
        <end position="327"/>
    </location>
</feature>